<gene>
    <name evidence="9" type="ORF">WJX73_008992</name>
</gene>
<keyword evidence="5" id="KW-0143">Chaperone</keyword>
<feature type="domain" description="C-CAP/cofactor C-like" evidence="8">
    <location>
        <begin position="184"/>
        <end position="338"/>
    </location>
</feature>
<dbReference type="InterPro" id="IPR012945">
    <property type="entry name" value="Tubulin-bd_cofactor_C_dom"/>
</dbReference>
<comment type="caution">
    <text evidence="9">The sequence shown here is derived from an EMBL/GenBank/DDBJ whole genome shotgun (WGS) entry which is preliminary data.</text>
</comment>
<evidence type="ECO:0000256" key="1">
    <source>
        <dbReference type="ARBA" id="ARBA00004496"/>
    </source>
</evidence>
<keyword evidence="4" id="KW-0007">Acetylation</keyword>
<evidence type="ECO:0000256" key="3">
    <source>
        <dbReference type="ARBA" id="ARBA00022490"/>
    </source>
</evidence>
<proteinExistence type="inferred from homology"/>
<feature type="compositionally biased region" description="Low complexity" evidence="7">
    <location>
        <begin position="173"/>
        <end position="184"/>
    </location>
</feature>
<keyword evidence="3" id="KW-0963">Cytoplasm</keyword>
<evidence type="ECO:0000256" key="7">
    <source>
        <dbReference type="SAM" id="MobiDB-lite"/>
    </source>
</evidence>
<dbReference type="EMBL" id="JALJOQ010000043">
    <property type="protein sequence ID" value="KAK9805457.1"/>
    <property type="molecule type" value="Genomic_DNA"/>
</dbReference>
<dbReference type="Gene3D" id="1.20.58.1250">
    <property type="entry name" value="Tubulin Binding Cofactor C, N-terminal domain"/>
    <property type="match status" value="1"/>
</dbReference>
<evidence type="ECO:0000256" key="6">
    <source>
        <dbReference type="ARBA" id="ARBA00026055"/>
    </source>
</evidence>
<evidence type="ECO:0000259" key="8">
    <source>
        <dbReference type="PROSITE" id="PS51329"/>
    </source>
</evidence>
<dbReference type="InterPro" id="IPR038397">
    <property type="entry name" value="TBCC_N_sf"/>
</dbReference>
<feature type="region of interest" description="Disordered" evidence="7">
    <location>
        <begin position="129"/>
        <end position="188"/>
    </location>
</feature>
<dbReference type="GO" id="GO:0007023">
    <property type="term" value="P:post-chaperonin tubulin folding pathway"/>
    <property type="evidence" value="ECO:0007669"/>
    <property type="project" value="InterPro"/>
</dbReference>
<dbReference type="PANTHER" id="PTHR15139:SF0">
    <property type="entry name" value="TUBULIN-SPECIFIC CHAPERONE C"/>
    <property type="match status" value="1"/>
</dbReference>
<comment type="subcellular location">
    <subcellularLocation>
        <location evidence="1">Cytoplasm</location>
    </subcellularLocation>
</comment>
<keyword evidence="10" id="KW-1185">Reference proteome</keyword>
<dbReference type="InterPro" id="IPR016098">
    <property type="entry name" value="CAP/MinC_C"/>
</dbReference>
<protein>
    <recommendedName>
        <fullName evidence="8">C-CAP/cofactor C-like domain-containing protein</fullName>
    </recommendedName>
</protein>
<evidence type="ECO:0000313" key="9">
    <source>
        <dbReference type="EMBL" id="KAK9805457.1"/>
    </source>
</evidence>
<comment type="subunit">
    <text evidence="6">Supercomplex made of cofactors A to E. Cofactors A and D function by capturing and stabilizing tubulin in a quasi-native conformation. Cofactor E binds to the cofactor D-tubulin complex; interaction with cofactor C then causes the release of tubulin polypeptides that are committed to the native state.</text>
</comment>
<sequence length="367" mass="39459">MTAASSGGGAAPQILDQETVLQRLAARDAARLADKDKRVQQREQEAVPAESAEAFLESWKAQHAEVAAAVQAVVQREGSSAQPTATSLQEASAKFKGLQQDLASASYFLPSYDLRQATRALETLQKQLDQAQSEAAPKQKFAFGGRKARKSRQTADSAATDVAEEGSRQDGMAASAQPVAQQQPDEAAQPLLSEDRGIQGARNQVLVRTADQLGGDFVLEDLQGCTVLLLGRLSALRVRQLRDCRIACGPVAGATFVDDVRDSTLILASHQVRVHRTHATALRLRVRSNPIIEHCSSITVAPYLPLRYAGAAEDLESSNLGEDTAALGLWSKVQDFAWLRSTPSPNWAVMPDSQSDGSLEWMDASST</sequence>
<dbReference type="AlphaFoldDB" id="A0AAW1P9C2"/>
<dbReference type="Proteomes" id="UP001465755">
    <property type="component" value="Unassembled WGS sequence"/>
</dbReference>
<name>A0AAW1P9C2_9CHLO</name>
<dbReference type="GO" id="GO:0005737">
    <property type="term" value="C:cytoplasm"/>
    <property type="evidence" value="ECO:0007669"/>
    <property type="project" value="UniProtKB-SubCell"/>
</dbReference>
<dbReference type="InterPro" id="IPR027684">
    <property type="entry name" value="TBCC"/>
</dbReference>
<dbReference type="InterPro" id="IPR017901">
    <property type="entry name" value="C-CAP_CF_C-like"/>
</dbReference>
<dbReference type="Pfam" id="PF16752">
    <property type="entry name" value="TBCC_N"/>
    <property type="match status" value="1"/>
</dbReference>
<dbReference type="GO" id="GO:0007021">
    <property type="term" value="P:tubulin complex assembly"/>
    <property type="evidence" value="ECO:0007669"/>
    <property type="project" value="TreeGrafter"/>
</dbReference>
<accession>A0AAW1P9C2</accession>
<dbReference type="Gene3D" id="2.160.20.70">
    <property type="match status" value="1"/>
</dbReference>
<dbReference type="InterPro" id="IPR031925">
    <property type="entry name" value="TBCC_N"/>
</dbReference>
<evidence type="ECO:0000313" key="10">
    <source>
        <dbReference type="Proteomes" id="UP001465755"/>
    </source>
</evidence>
<evidence type="ECO:0000256" key="5">
    <source>
        <dbReference type="ARBA" id="ARBA00023186"/>
    </source>
</evidence>
<dbReference type="Pfam" id="PF07986">
    <property type="entry name" value="TBCC"/>
    <property type="match status" value="1"/>
</dbReference>
<dbReference type="PROSITE" id="PS51329">
    <property type="entry name" value="C_CAP_COFACTOR_C"/>
    <property type="match status" value="1"/>
</dbReference>
<comment type="similarity">
    <text evidence="2">Belongs to the TBCC family.</text>
</comment>
<dbReference type="SMART" id="SM00673">
    <property type="entry name" value="CARP"/>
    <property type="match status" value="2"/>
</dbReference>
<evidence type="ECO:0000256" key="4">
    <source>
        <dbReference type="ARBA" id="ARBA00022990"/>
    </source>
</evidence>
<dbReference type="PANTHER" id="PTHR15139">
    <property type="entry name" value="TUBULIN FOLDING COFACTOR C"/>
    <property type="match status" value="1"/>
</dbReference>
<reference evidence="9 10" key="1">
    <citation type="journal article" date="2024" name="Nat. Commun.">
        <title>Phylogenomics reveals the evolutionary origins of lichenization in chlorophyte algae.</title>
        <authorList>
            <person name="Puginier C."/>
            <person name="Libourel C."/>
            <person name="Otte J."/>
            <person name="Skaloud P."/>
            <person name="Haon M."/>
            <person name="Grisel S."/>
            <person name="Petersen M."/>
            <person name="Berrin J.G."/>
            <person name="Delaux P.M."/>
            <person name="Dal Grande F."/>
            <person name="Keller J."/>
        </authorList>
    </citation>
    <scope>NUCLEOTIDE SEQUENCE [LARGE SCALE GENOMIC DNA]</scope>
    <source>
        <strain evidence="9 10">SAG 2036</strain>
    </source>
</reference>
<organism evidence="9 10">
    <name type="scientific">Symbiochloris irregularis</name>
    <dbReference type="NCBI Taxonomy" id="706552"/>
    <lineage>
        <taxon>Eukaryota</taxon>
        <taxon>Viridiplantae</taxon>
        <taxon>Chlorophyta</taxon>
        <taxon>core chlorophytes</taxon>
        <taxon>Trebouxiophyceae</taxon>
        <taxon>Trebouxiales</taxon>
        <taxon>Trebouxiaceae</taxon>
        <taxon>Symbiochloris</taxon>
    </lineage>
</organism>
<dbReference type="InterPro" id="IPR006599">
    <property type="entry name" value="CARP_motif"/>
</dbReference>
<evidence type="ECO:0000256" key="2">
    <source>
        <dbReference type="ARBA" id="ARBA00008848"/>
    </source>
</evidence>
<dbReference type="GO" id="GO:0015631">
    <property type="term" value="F:tubulin binding"/>
    <property type="evidence" value="ECO:0007669"/>
    <property type="project" value="InterPro"/>
</dbReference>